<proteinExistence type="predicted"/>
<protein>
    <submittedName>
        <fullName evidence="1">Uncharacterized protein</fullName>
    </submittedName>
</protein>
<organism evidence="1 2">
    <name type="scientific">Geotoga petraea</name>
    <dbReference type="NCBI Taxonomy" id="28234"/>
    <lineage>
        <taxon>Bacteria</taxon>
        <taxon>Thermotogati</taxon>
        <taxon>Thermotogota</taxon>
        <taxon>Thermotogae</taxon>
        <taxon>Petrotogales</taxon>
        <taxon>Petrotogaceae</taxon>
        <taxon>Geotoga</taxon>
    </lineage>
</organism>
<dbReference type="InterPro" id="IPR011044">
    <property type="entry name" value="Quino_amine_DH_bsu"/>
</dbReference>
<comment type="caution">
    <text evidence="1">The sequence shown here is derived from an EMBL/GenBank/DDBJ whole genome shotgun (WGS) entry which is preliminary data.</text>
</comment>
<dbReference type="RefSeq" id="WP_135402611.1">
    <property type="nucleotide sequence ID" value="NZ_SRME01000001.1"/>
</dbReference>
<dbReference type="EMBL" id="SRME01000001">
    <property type="protein sequence ID" value="TGG89217.1"/>
    <property type="molecule type" value="Genomic_DNA"/>
</dbReference>
<evidence type="ECO:0000313" key="2">
    <source>
        <dbReference type="Proteomes" id="UP000297288"/>
    </source>
</evidence>
<gene>
    <name evidence="1" type="ORF">E4650_03250</name>
</gene>
<sequence length="287" mass="33785">MDIIDFYSQEKFTFEDAVIPLGGAYDGHYFYIIDNYTKTIFKLKNNNIIKKIKLESKPTNIEIFENKIYITSTNPNRIYILDTDLNIINFINHSVTSPLIIKNDNKIYIPMIENVENGNFKSNILFLKPENNTYILNYANIKHPIDIINKDGVEYILNYYEGNIYKNLLTKQEFLIHINEYTTNIEVYKDKLLINSLNSGLYFYDIEKNEKEKILDVPIRDFAISPNQEYIYAISHIDNKLYIIKNKKIYQEIEVGSYPIDIEAPDNNIILILTTADQNLVTLRRFE</sequence>
<dbReference type="Proteomes" id="UP000297288">
    <property type="component" value="Unassembled WGS sequence"/>
</dbReference>
<reference evidence="1 2" key="1">
    <citation type="submission" date="2019-04" db="EMBL/GenBank/DDBJ databases">
        <title>Draft genome sequence data and analysis of a Fermenting Bacterium, Geotoga petraea strain HO-Geo1, isolated from heavy-oil petroleum reservoir in Russia.</title>
        <authorList>
            <person name="Grouzdev D.S."/>
            <person name="Semenova E.M."/>
            <person name="Sokolova D.S."/>
            <person name="Tourova T.P."/>
            <person name="Poltaraus A.B."/>
            <person name="Nazina T.N."/>
        </authorList>
    </citation>
    <scope>NUCLEOTIDE SEQUENCE [LARGE SCALE GENOMIC DNA]</scope>
    <source>
        <strain evidence="1 2">HO-Geo1</strain>
    </source>
</reference>
<evidence type="ECO:0000313" key="1">
    <source>
        <dbReference type="EMBL" id="TGG89217.1"/>
    </source>
</evidence>
<dbReference type="SUPFAM" id="SSF50969">
    <property type="entry name" value="YVTN repeat-like/Quinoprotein amine dehydrogenase"/>
    <property type="match status" value="1"/>
</dbReference>
<dbReference type="AlphaFoldDB" id="A0A4Z0W3U7"/>
<dbReference type="OrthoDB" id="48201at2"/>
<name>A0A4Z0W3U7_9BACT</name>
<accession>A0A4Z0W3U7</accession>